<evidence type="ECO:0000313" key="2">
    <source>
        <dbReference type="EMBL" id="KAF2655909.1"/>
    </source>
</evidence>
<name>A0A6A6T7C8_9PLEO</name>
<dbReference type="Proteomes" id="UP000799324">
    <property type="component" value="Unassembled WGS sequence"/>
</dbReference>
<proteinExistence type="predicted"/>
<reference evidence="2" key="1">
    <citation type="journal article" date="2020" name="Stud. Mycol.">
        <title>101 Dothideomycetes genomes: a test case for predicting lifestyles and emergence of pathogens.</title>
        <authorList>
            <person name="Haridas S."/>
            <person name="Albert R."/>
            <person name="Binder M."/>
            <person name="Bloem J."/>
            <person name="Labutti K."/>
            <person name="Salamov A."/>
            <person name="Andreopoulos B."/>
            <person name="Baker S."/>
            <person name="Barry K."/>
            <person name="Bills G."/>
            <person name="Bluhm B."/>
            <person name="Cannon C."/>
            <person name="Castanera R."/>
            <person name="Culley D."/>
            <person name="Daum C."/>
            <person name="Ezra D."/>
            <person name="Gonzalez J."/>
            <person name="Henrissat B."/>
            <person name="Kuo A."/>
            <person name="Liang C."/>
            <person name="Lipzen A."/>
            <person name="Lutzoni F."/>
            <person name="Magnuson J."/>
            <person name="Mondo S."/>
            <person name="Nolan M."/>
            <person name="Ohm R."/>
            <person name="Pangilinan J."/>
            <person name="Park H.-J."/>
            <person name="Ramirez L."/>
            <person name="Alfaro M."/>
            <person name="Sun H."/>
            <person name="Tritt A."/>
            <person name="Yoshinaga Y."/>
            <person name="Zwiers L.-H."/>
            <person name="Turgeon B."/>
            <person name="Goodwin S."/>
            <person name="Spatafora J."/>
            <person name="Crous P."/>
            <person name="Grigoriev I."/>
        </authorList>
    </citation>
    <scope>NUCLEOTIDE SEQUENCE</scope>
    <source>
        <strain evidence="2">CBS 122681</strain>
    </source>
</reference>
<keyword evidence="3" id="KW-1185">Reference proteome</keyword>
<protein>
    <submittedName>
        <fullName evidence="2">Uncharacterized protein</fullName>
    </submittedName>
</protein>
<gene>
    <name evidence="2" type="ORF">K491DRAFT_692547</name>
</gene>
<evidence type="ECO:0000256" key="1">
    <source>
        <dbReference type="SAM" id="MobiDB-lite"/>
    </source>
</evidence>
<feature type="compositionally biased region" description="Polar residues" evidence="1">
    <location>
        <begin position="94"/>
        <end position="107"/>
    </location>
</feature>
<sequence>MDPSQQCCGLLNIGSSNSAREVRCRFTSRLSHMIFDHHSLPPAARNYICNCKRIPRKRRECCSSKEDIACCVPVYANPARTFPSPLRTPHHSARSASGPYQPTNLTSGYRRKSILQTSLASLKAVPKLHPTAMTLEALRPQVHKLLRNHKH</sequence>
<evidence type="ECO:0000313" key="3">
    <source>
        <dbReference type="Proteomes" id="UP000799324"/>
    </source>
</evidence>
<accession>A0A6A6T7C8</accession>
<feature type="region of interest" description="Disordered" evidence="1">
    <location>
        <begin position="83"/>
        <end position="107"/>
    </location>
</feature>
<dbReference type="EMBL" id="MU004343">
    <property type="protein sequence ID" value="KAF2655909.1"/>
    <property type="molecule type" value="Genomic_DNA"/>
</dbReference>
<organism evidence="2 3">
    <name type="scientific">Lophiostoma macrostomum CBS 122681</name>
    <dbReference type="NCBI Taxonomy" id="1314788"/>
    <lineage>
        <taxon>Eukaryota</taxon>
        <taxon>Fungi</taxon>
        <taxon>Dikarya</taxon>
        <taxon>Ascomycota</taxon>
        <taxon>Pezizomycotina</taxon>
        <taxon>Dothideomycetes</taxon>
        <taxon>Pleosporomycetidae</taxon>
        <taxon>Pleosporales</taxon>
        <taxon>Lophiostomataceae</taxon>
        <taxon>Lophiostoma</taxon>
    </lineage>
</organism>
<dbReference type="AlphaFoldDB" id="A0A6A6T7C8"/>